<name>A0A2J8M2P3_PANTR</name>
<reference evidence="1 2" key="1">
    <citation type="submission" date="2017-12" db="EMBL/GenBank/DDBJ databases">
        <title>High-resolution comparative analysis of great ape genomes.</title>
        <authorList>
            <person name="Pollen A."/>
            <person name="Hastie A."/>
            <person name="Hormozdiari F."/>
            <person name="Dougherty M."/>
            <person name="Liu R."/>
            <person name="Chaisson M."/>
            <person name="Hoppe E."/>
            <person name="Hill C."/>
            <person name="Pang A."/>
            <person name="Hillier L."/>
            <person name="Baker C."/>
            <person name="Armstrong J."/>
            <person name="Shendure J."/>
            <person name="Paten B."/>
            <person name="Wilson R."/>
            <person name="Chao H."/>
            <person name="Schneider V."/>
            <person name="Ventura M."/>
            <person name="Kronenberg Z."/>
            <person name="Murali S."/>
            <person name="Gordon D."/>
            <person name="Cantsilieris S."/>
            <person name="Munson K."/>
            <person name="Nelson B."/>
            <person name="Raja A."/>
            <person name="Underwood J."/>
            <person name="Diekhans M."/>
            <person name="Fiddes I."/>
            <person name="Haussler D."/>
            <person name="Eichler E."/>
        </authorList>
    </citation>
    <scope>NUCLEOTIDE SEQUENCE [LARGE SCALE GENOMIC DNA]</scope>
    <source>
        <strain evidence="1">Yerkes chimp pedigree #C0471</strain>
    </source>
</reference>
<proteinExistence type="predicted"/>
<comment type="caution">
    <text evidence="1">The sequence shown here is derived from an EMBL/GenBank/DDBJ whole genome shotgun (WGS) entry which is preliminary data.</text>
</comment>
<dbReference type="EMBL" id="NBAG03000271">
    <property type="protein sequence ID" value="PNI53795.1"/>
    <property type="molecule type" value="Genomic_DNA"/>
</dbReference>
<evidence type="ECO:0000313" key="2">
    <source>
        <dbReference type="Proteomes" id="UP000236370"/>
    </source>
</evidence>
<dbReference type="Proteomes" id="UP000236370">
    <property type="component" value="Unassembled WGS sequence"/>
</dbReference>
<dbReference type="AlphaFoldDB" id="A0A2J8M2P3"/>
<feature type="non-terminal residue" evidence="1">
    <location>
        <position position="40"/>
    </location>
</feature>
<protein>
    <submittedName>
        <fullName evidence="1">GSTCD isoform 11</fullName>
    </submittedName>
</protein>
<gene>
    <name evidence="1" type="ORF">CK820_G0024135</name>
</gene>
<accession>A0A2J8M2P3</accession>
<evidence type="ECO:0000313" key="1">
    <source>
        <dbReference type="EMBL" id="PNI53795.1"/>
    </source>
</evidence>
<sequence length="40" mass="4696">MKAIKKSLTEEEYLYLDFSHQTKGCIFPLHTSVTLFLLSY</sequence>
<organism evidence="1 2">
    <name type="scientific">Pan troglodytes</name>
    <name type="common">Chimpanzee</name>
    <dbReference type="NCBI Taxonomy" id="9598"/>
    <lineage>
        <taxon>Eukaryota</taxon>
        <taxon>Metazoa</taxon>
        <taxon>Chordata</taxon>
        <taxon>Craniata</taxon>
        <taxon>Vertebrata</taxon>
        <taxon>Euteleostomi</taxon>
        <taxon>Mammalia</taxon>
        <taxon>Eutheria</taxon>
        <taxon>Euarchontoglires</taxon>
        <taxon>Primates</taxon>
        <taxon>Haplorrhini</taxon>
        <taxon>Catarrhini</taxon>
        <taxon>Hominidae</taxon>
        <taxon>Pan</taxon>
    </lineage>
</organism>